<protein>
    <submittedName>
        <fullName evidence="2">Uncharacterized protein</fullName>
    </submittedName>
</protein>
<evidence type="ECO:0000256" key="1">
    <source>
        <dbReference type="SAM" id="MobiDB-lite"/>
    </source>
</evidence>
<reference evidence="2" key="1">
    <citation type="journal article" date="2024" name="Gigascience">
        <title>Chromosome-level genome of the poultry shaft louse Menopon gallinae provides insight into the host-switching and adaptive evolution of parasitic lice.</title>
        <authorList>
            <person name="Xu Y."/>
            <person name="Ma L."/>
            <person name="Liu S."/>
            <person name="Liang Y."/>
            <person name="Liu Q."/>
            <person name="He Z."/>
            <person name="Tian L."/>
            <person name="Duan Y."/>
            <person name="Cai W."/>
            <person name="Li H."/>
            <person name="Song F."/>
        </authorList>
    </citation>
    <scope>NUCLEOTIDE SEQUENCE</scope>
    <source>
        <strain evidence="2">Cailab_2023a</strain>
    </source>
</reference>
<feature type="region of interest" description="Disordered" evidence="1">
    <location>
        <begin position="494"/>
        <end position="513"/>
    </location>
</feature>
<proteinExistence type="predicted"/>
<sequence>MCESTFVAESTFVYHLKGNMLAQYSVESGDILSCSRLPGRALLCGGVLYIVEGRVAEGRCLAGGQAVRLADVPEDTEYIHTHGKSTFFVSRAGADISVHRAGDVVFSARDVLAYQFEDGGLYVLGTARLERLDLATQAVSVAAEVRNITSFSVRDGSVALGLKSGKVHVRNTHFHWHNTGVKALRLSAACNEVYSVSSKRVVHRYSLGTQRYRVLFDFAGTFQSMRVFGDVLVLESRALLTVYSLKYDRVLQTIYLFTHVDKLVVLDQRGVCGSASAEVLEAAEDLVKEDLAGSAFAFANDGLVVYCSAADGRPLRALCPGTEVRDFFSDRSFLYVATRACFLIYHMRHSEFCLIKRIELKAGVLDSVDAAVFACGEVLVLSGKRVYRVSEFTGFLTQVYVDVRDLFVFAGAVCRVDSRGVAQGELHVHLEPGIERVRVVGDTLYLGTRKSITVVDSAWRVVRRAAVEGMADFVVTEDGVFALREEDAGKAVVSMDRHSMTPAEEDTGACAPE</sequence>
<name>A0AAW2H6M6_9NEOP</name>
<dbReference type="SUPFAM" id="SSF69322">
    <property type="entry name" value="Tricorn protease domain 2"/>
    <property type="match status" value="1"/>
</dbReference>
<gene>
    <name evidence="2" type="ORF">PYX00_011023</name>
</gene>
<organism evidence="2">
    <name type="scientific">Menopon gallinae</name>
    <name type="common">poultry shaft louse</name>
    <dbReference type="NCBI Taxonomy" id="328185"/>
    <lineage>
        <taxon>Eukaryota</taxon>
        <taxon>Metazoa</taxon>
        <taxon>Ecdysozoa</taxon>
        <taxon>Arthropoda</taxon>
        <taxon>Hexapoda</taxon>
        <taxon>Insecta</taxon>
        <taxon>Pterygota</taxon>
        <taxon>Neoptera</taxon>
        <taxon>Paraneoptera</taxon>
        <taxon>Psocodea</taxon>
        <taxon>Troctomorpha</taxon>
        <taxon>Phthiraptera</taxon>
        <taxon>Amblycera</taxon>
        <taxon>Menoponidae</taxon>
        <taxon>Menopon</taxon>
    </lineage>
</organism>
<comment type="caution">
    <text evidence="2">The sequence shown here is derived from an EMBL/GenBank/DDBJ whole genome shotgun (WGS) entry which is preliminary data.</text>
</comment>
<dbReference type="AlphaFoldDB" id="A0AAW2H6M6"/>
<accession>A0AAW2H6M6</accession>
<evidence type="ECO:0000313" key="2">
    <source>
        <dbReference type="EMBL" id="KAL0263994.1"/>
    </source>
</evidence>
<dbReference type="EMBL" id="JARGDH010000047">
    <property type="protein sequence ID" value="KAL0263994.1"/>
    <property type="molecule type" value="Genomic_DNA"/>
</dbReference>